<organism evidence="1 2">
    <name type="scientific">Rhizobium mongolense</name>
    <dbReference type="NCBI Taxonomy" id="57676"/>
    <lineage>
        <taxon>Bacteria</taxon>
        <taxon>Pseudomonadati</taxon>
        <taxon>Pseudomonadota</taxon>
        <taxon>Alphaproteobacteria</taxon>
        <taxon>Hyphomicrobiales</taxon>
        <taxon>Rhizobiaceae</taxon>
        <taxon>Rhizobium/Agrobacterium group</taxon>
        <taxon>Rhizobium</taxon>
    </lineage>
</organism>
<reference evidence="1 2" key="1">
    <citation type="submission" date="2020-08" db="EMBL/GenBank/DDBJ databases">
        <title>Genomic Encyclopedia of Type Strains, Phase IV (KMG-V): Genome sequencing to study the core and pangenomes of soil and plant-associated prokaryotes.</title>
        <authorList>
            <person name="Whitman W."/>
        </authorList>
    </citation>
    <scope>NUCLEOTIDE SEQUENCE [LARGE SCALE GENOMIC DNA]</scope>
    <source>
        <strain evidence="1 2">SEMIA 402</strain>
    </source>
</reference>
<sequence length="156" mass="17412">MTPRDYFQNIALPNMADFERDFGSMRAAFNAVMSADATAAHLFHWLKANHPSVVPTGDDSSYRQTLANHNADFALIRDIAKAQKHVELTRHSPAVSSASQVQPKALGWGEAVWGESRWDSPEQVYVTLNDGTTRGVEAIVRGALDFLNLEMQRYHL</sequence>
<comment type="caution">
    <text evidence="1">The sequence shown here is derived from an EMBL/GenBank/DDBJ whole genome shotgun (WGS) entry which is preliminary data.</text>
</comment>
<name>A0A7W6WG88_9HYPH</name>
<dbReference type="AlphaFoldDB" id="A0A7W6WG88"/>
<dbReference type="EMBL" id="JACIGM010000012">
    <property type="protein sequence ID" value="MBB4277237.1"/>
    <property type="molecule type" value="Genomic_DNA"/>
</dbReference>
<evidence type="ECO:0000313" key="1">
    <source>
        <dbReference type="EMBL" id="MBB4277237.1"/>
    </source>
</evidence>
<dbReference type="Proteomes" id="UP000533641">
    <property type="component" value="Unassembled WGS sequence"/>
</dbReference>
<accession>A0A7W6WG88</accession>
<proteinExistence type="predicted"/>
<evidence type="ECO:0000313" key="2">
    <source>
        <dbReference type="Proteomes" id="UP000533641"/>
    </source>
</evidence>
<gene>
    <name evidence="1" type="ORF">GGE12_005040</name>
</gene>
<protein>
    <submittedName>
        <fullName evidence="1">Uncharacterized protein</fullName>
    </submittedName>
</protein>
<dbReference type="RefSeq" id="WP_183927843.1">
    <property type="nucleotide sequence ID" value="NZ_JACIGM010000012.1"/>
</dbReference>